<accession>A0ACB8U824</accession>
<sequence length="251" mass="27399">MIQNSSSVYEKTLLTTNCLVKQFIASLYTQTHNFESRDLSIDNATSFIIIVSIGFVAFVLLCAATSIYYRRRMMLGNEDALLPEWTSGSDSNGHGTLTKPEIWDVSVDTPKGFLDSSSEGFKAVTPLAARIAPSSQANEDADSEADVADGMPPSRMRRWGLRFNHGPHTDIPNTTLRDPLNEDVEVAMLISMPSASKFSSATVIPHTLASRGNEGAYMHPNAKSGGSYRSDYVIGVLQAPYPREAEKPDST</sequence>
<keyword evidence="2" id="KW-1185">Reference proteome</keyword>
<reference evidence="1" key="1">
    <citation type="journal article" date="2021" name="Environ. Microbiol.">
        <title>Gene family expansions and transcriptome signatures uncover fungal adaptations to wood decay.</title>
        <authorList>
            <person name="Hage H."/>
            <person name="Miyauchi S."/>
            <person name="Viragh M."/>
            <person name="Drula E."/>
            <person name="Min B."/>
            <person name="Chaduli D."/>
            <person name="Navarro D."/>
            <person name="Favel A."/>
            <person name="Norest M."/>
            <person name="Lesage-Meessen L."/>
            <person name="Balint B."/>
            <person name="Merenyi Z."/>
            <person name="de Eugenio L."/>
            <person name="Morin E."/>
            <person name="Martinez A.T."/>
            <person name="Baldrian P."/>
            <person name="Stursova M."/>
            <person name="Martinez M.J."/>
            <person name="Novotny C."/>
            <person name="Magnuson J.K."/>
            <person name="Spatafora J.W."/>
            <person name="Maurice S."/>
            <person name="Pangilinan J."/>
            <person name="Andreopoulos W."/>
            <person name="LaButti K."/>
            <person name="Hundley H."/>
            <person name="Na H."/>
            <person name="Kuo A."/>
            <person name="Barry K."/>
            <person name="Lipzen A."/>
            <person name="Henrissat B."/>
            <person name="Riley R."/>
            <person name="Ahrendt S."/>
            <person name="Nagy L.G."/>
            <person name="Grigoriev I.V."/>
            <person name="Martin F."/>
            <person name="Rosso M.N."/>
        </authorList>
    </citation>
    <scope>NUCLEOTIDE SEQUENCE</scope>
    <source>
        <strain evidence="1">CBS 384.51</strain>
    </source>
</reference>
<comment type="caution">
    <text evidence="1">The sequence shown here is derived from an EMBL/GenBank/DDBJ whole genome shotgun (WGS) entry which is preliminary data.</text>
</comment>
<evidence type="ECO:0000313" key="2">
    <source>
        <dbReference type="Proteomes" id="UP001055072"/>
    </source>
</evidence>
<proteinExistence type="predicted"/>
<gene>
    <name evidence="1" type="ORF">BDY19DRAFT_773592</name>
</gene>
<organism evidence="1 2">
    <name type="scientific">Irpex rosettiformis</name>
    <dbReference type="NCBI Taxonomy" id="378272"/>
    <lineage>
        <taxon>Eukaryota</taxon>
        <taxon>Fungi</taxon>
        <taxon>Dikarya</taxon>
        <taxon>Basidiomycota</taxon>
        <taxon>Agaricomycotina</taxon>
        <taxon>Agaricomycetes</taxon>
        <taxon>Polyporales</taxon>
        <taxon>Irpicaceae</taxon>
        <taxon>Irpex</taxon>
    </lineage>
</organism>
<dbReference type="Proteomes" id="UP001055072">
    <property type="component" value="Unassembled WGS sequence"/>
</dbReference>
<name>A0ACB8U824_9APHY</name>
<dbReference type="EMBL" id="MU274908">
    <property type="protein sequence ID" value="KAI0090468.1"/>
    <property type="molecule type" value="Genomic_DNA"/>
</dbReference>
<evidence type="ECO:0000313" key="1">
    <source>
        <dbReference type="EMBL" id="KAI0090468.1"/>
    </source>
</evidence>
<protein>
    <submittedName>
        <fullName evidence="1">Uncharacterized protein</fullName>
    </submittedName>
</protein>